<dbReference type="GO" id="GO:0006511">
    <property type="term" value="P:ubiquitin-dependent protein catabolic process"/>
    <property type="evidence" value="ECO:0007669"/>
    <property type="project" value="InterPro"/>
</dbReference>
<evidence type="ECO:0000256" key="5">
    <source>
        <dbReference type="ARBA" id="ARBA00045385"/>
    </source>
</evidence>
<dbReference type="OrthoDB" id="249087at2759"/>
<organism evidence="6 7">
    <name type="scientific">Sporothrix schenckii 1099-18</name>
    <dbReference type="NCBI Taxonomy" id="1397361"/>
    <lineage>
        <taxon>Eukaryota</taxon>
        <taxon>Fungi</taxon>
        <taxon>Dikarya</taxon>
        <taxon>Ascomycota</taxon>
        <taxon>Pezizomycotina</taxon>
        <taxon>Sordariomycetes</taxon>
        <taxon>Sordariomycetidae</taxon>
        <taxon>Ophiostomatales</taxon>
        <taxon>Ophiostomataceae</taxon>
        <taxon>Sporothrix</taxon>
    </lineage>
</organism>
<dbReference type="GO" id="GO:0005634">
    <property type="term" value="C:nucleus"/>
    <property type="evidence" value="ECO:0007669"/>
    <property type="project" value="UniProtKB-SubCell"/>
</dbReference>
<dbReference type="FunFam" id="3.30.710.10:FF:000035">
    <property type="entry name" value="Elongin C transcription elongation factor"/>
    <property type="match status" value="1"/>
</dbReference>
<dbReference type="VEuPathDB" id="FungiDB:SPSK_00326"/>
<dbReference type="SMART" id="SM00512">
    <property type="entry name" value="Skp1"/>
    <property type="match status" value="1"/>
</dbReference>
<sequence>MASEYVTLVSAEGFEFVVLRAATDVSPMIKRMLDPKSPFAEARSGRCTFPEISTPILEKVTEYFQYWYKNRDKEDVPDLDIPTEMCLELLMAADYLGMDSGCFLSSAERTEKQSLTNAVIRHDTSSPYASLILMHGV</sequence>
<protein>
    <recommendedName>
        <fullName evidence="3">Elongin-C</fullName>
    </recommendedName>
</protein>
<dbReference type="InterPro" id="IPR011333">
    <property type="entry name" value="SKP1/BTB/POZ_sf"/>
</dbReference>
<dbReference type="EMBL" id="AXCR01000008">
    <property type="protein sequence ID" value="KJR83958.1"/>
    <property type="molecule type" value="Genomic_DNA"/>
</dbReference>
<proteinExistence type="inferred from homology"/>
<dbReference type="GO" id="GO:0003746">
    <property type="term" value="F:translation elongation factor activity"/>
    <property type="evidence" value="ECO:0007669"/>
    <property type="project" value="UniProtKB-KW"/>
</dbReference>
<comment type="similarity">
    <text evidence="2">Belongs to the SKP1 family.</text>
</comment>
<dbReference type="KEGG" id="ssck:SPSK_00326"/>
<dbReference type="InterPro" id="IPR039948">
    <property type="entry name" value="ELC1"/>
</dbReference>
<keyword evidence="4" id="KW-0539">Nucleus</keyword>
<accession>A0A0F2M2N6</accession>
<dbReference type="InterPro" id="IPR001232">
    <property type="entry name" value="SKP1-like"/>
</dbReference>
<dbReference type="RefSeq" id="XP_016586634.1">
    <property type="nucleotide sequence ID" value="XM_016727300.1"/>
</dbReference>
<dbReference type="CDD" id="cd18321">
    <property type="entry name" value="BTB_POZ_EloC"/>
    <property type="match status" value="1"/>
</dbReference>
<dbReference type="Gene3D" id="3.30.710.10">
    <property type="entry name" value="Potassium Channel Kv1.1, Chain A"/>
    <property type="match status" value="1"/>
</dbReference>
<dbReference type="Proteomes" id="UP000033710">
    <property type="component" value="Unassembled WGS sequence"/>
</dbReference>
<comment type="caution">
    <text evidence="6">The sequence shown here is derived from an EMBL/GenBank/DDBJ whole genome shotgun (WGS) entry which is preliminary data.</text>
</comment>
<comment type="subcellular location">
    <subcellularLocation>
        <location evidence="1">Nucleus</location>
    </subcellularLocation>
</comment>
<reference evidence="6 7" key="2">
    <citation type="journal article" date="2015" name="Eukaryot. Cell">
        <title>Asexual propagation of a virulent clone complex in a human and feline outbreak of sporotrichosis.</title>
        <authorList>
            <person name="Teixeira Mde M."/>
            <person name="Rodrigues A.M."/>
            <person name="Tsui C.K."/>
            <person name="de Almeida L.G."/>
            <person name="Van Diepeningen A.D."/>
            <person name="van den Ende B.G."/>
            <person name="Fernandes G.F."/>
            <person name="Kano R."/>
            <person name="Hamelin R.C."/>
            <person name="Lopes-Bezerra L.M."/>
            <person name="Vasconcelos A.T."/>
            <person name="de Hoog S."/>
            <person name="de Camargo Z.P."/>
            <person name="Felipe M.S."/>
        </authorList>
    </citation>
    <scope>NUCLEOTIDE SEQUENCE [LARGE SCALE GENOMIC DNA]</scope>
    <source>
        <strain evidence="6 7">1099-18</strain>
    </source>
</reference>
<dbReference type="SUPFAM" id="SSF54695">
    <property type="entry name" value="POZ domain"/>
    <property type="match status" value="1"/>
</dbReference>
<reference evidence="6 7" key="1">
    <citation type="journal article" date="2014" name="BMC Genomics">
        <title>Comparative genomics of the major fungal agents of human and animal Sporotrichosis: Sporothrix schenckii and Sporothrix brasiliensis.</title>
        <authorList>
            <person name="Teixeira M.M."/>
            <person name="de Almeida L.G."/>
            <person name="Kubitschek-Barreira P."/>
            <person name="Alves F.L."/>
            <person name="Kioshima E.S."/>
            <person name="Abadio A.K."/>
            <person name="Fernandes L."/>
            <person name="Derengowski L.S."/>
            <person name="Ferreira K.S."/>
            <person name="Souza R.C."/>
            <person name="Ruiz J.C."/>
            <person name="de Andrade N.C."/>
            <person name="Paes H.C."/>
            <person name="Nicola A.M."/>
            <person name="Albuquerque P."/>
            <person name="Gerber A.L."/>
            <person name="Martins V.P."/>
            <person name="Peconick L.D."/>
            <person name="Neto A.V."/>
            <person name="Chaucanez C.B."/>
            <person name="Silva P.A."/>
            <person name="Cunha O.L."/>
            <person name="de Oliveira F.F."/>
            <person name="dos Santos T.C."/>
            <person name="Barros A.L."/>
            <person name="Soares M.A."/>
            <person name="de Oliveira L.M."/>
            <person name="Marini M.M."/>
            <person name="Villalobos-Duno H."/>
            <person name="Cunha M.M."/>
            <person name="de Hoog S."/>
            <person name="da Silveira J.F."/>
            <person name="Henrissat B."/>
            <person name="Nino-Vega G.A."/>
            <person name="Cisalpino P.S."/>
            <person name="Mora-Montes H.M."/>
            <person name="Almeida S.R."/>
            <person name="Stajich J.E."/>
            <person name="Lopes-Bezerra L.M."/>
            <person name="Vasconcelos A.T."/>
            <person name="Felipe M.S."/>
        </authorList>
    </citation>
    <scope>NUCLEOTIDE SEQUENCE [LARGE SCALE GENOMIC DNA]</scope>
    <source>
        <strain evidence="6 7">1099-18</strain>
    </source>
</reference>
<keyword evidence="6" id="KW-0251">Elongation factor</keyword>
<dbReference type="GeneID" id="27662577"/>
<evidence type="ECO:0000256" key="4">
    <source>
        <dbReference type="ARBA" id="ARBA00023242"/>
    </source>
</evidence>
<gene>
    <name evidence="6" type="ORF">SPSK_00326</name>
</gene>
<evidence type="ECO:0000256" key="3">
    <source>
        <dbReference type="ARBA" id="ARBA00021347"/>
    </source>
</evidence>
<comment type="function">
    <text evidence="5">Essential component of the SCF (SKP1-CUL1-F-box protein) E3 ubiquitin ligase complexes, which mediate the ubiquitination and subsequent proteasomal degradation of target proteins. Controls sulfur metabolite repression, probably by mediating the inactivation or degradation of the metR transcription factor.</text>
</comment>
<evidence type="ECO:0000256" key="2">
    <source>
        <dbReference type="ARBA" id="ARBA00009993"/>
    </source>
</evidence>
<evidence type="ECO:0000256" key="1">
    <source>
        <dbReference type="ARBA" id="ARBA00004123"/>
    </source>
</evidence>
<evidence type="ECO:0000313" key="7">
    <source>
        <dbReference type="Proteomes" id="UP000033710"/>
    </source>
</evidence>
<name>A0A0F2M2N6_SPOSC</name>
<keyword evidence="6" id="KW-0648">Protein biosynthesis</keyword>
<dbReference type="AlphaFoldDB" id="A0A0F2M2N6"/>
<evidence type="ECO:0000313" key="6">
    <source>
        <dbReference type="EMBL" id="KJR83958.1"/>
    </source>
</evidence>
<dbReference type="PANTHER" id="PTHR20648">
    <property type="entry name" value="ELONGIN-C"/>
    <property type="match status" value="1"/>
</dbReference>